<dbReference type="InterPro" id="IPR003103">
    <property type="entry name" value="BAG_domain"/>
</dbReference>
<reference evidence="4 5" key="1">
    <citation type="submission" date="2015-08" db="EMBL/GenBank/DDBJ databases">
        <title>Next Generation Sequencing and Analysis of the Genome of Puccinia sorghi L Schw, the Causal Agent of Maize Common Rust.</title>
        <authorList>
            <person name="Rochi L."/>
            <person name="Burguener G."/>
            <person name="Darino M."/>
            <person name="Turjanski A."/>
            <person name="Kreff E."/>
            <person name="Dieguez M.J."/>
            <person name="Sacco F."/>
        </authorList>
    </citation>
    <scope>NUCLEOTIDE SEQUENCE [LARGE SCALE GENOMIC DNA]</scope>
    <source>
        <strain evidence="4 5">RO10H11247</strain>
    </source>
</reference>
<evidence type="ECO:0000313" key="4">
    <source>
        <dbReference type="EMBL" id="KNZ44176.1"/>
    </source>
</evidence>
<dbReference type="InterPro" id="IPR039773">
    <property type="entry name" value="BAG_chaperone_regulator"/>
</dbReference>
<evidence type="ECO:0000256" key="1">
    <source>
        <dbReference type="ARBA" id="ARBA00023186"/>
    </source>
</evidence>
<feature type="region of interest" description="Disordered" evidence="2">
    <location>
        <begin position="167"/>
        <end position="198"/>
    </location>
</feature>
<dbReference type="Proteomes" id="UP000037035">
    <property type="component" value="Unassembled WGS sequence"/>
</dbReference>
<dbReference type="PANTHER" id="PTHR12329:SF16">
    <property type="entry name" value="BAG FAMILY MOLECULAR CHAPERONE REGULATOR 1"/>
    <property type="match status" value="1"/>
</dbReference>
<dbReference type="Gene3D" id="1.20.58.120">
    <property type="entry name" value="BAG domain"/>
    <property type="match status" value="1"/>
</dbReference>
<dbReference type="Pfam" id="PF02179">
    <property type="entry name" value="BAG"/>
    <property type="match status" value="1"/>
</dbReference>
<dbReference type="SUPFAM" id="SSF54236">
    <property type="entry name" value="Ubiquitin-like"/>
    <property type="match status" value="1"/>
</dbReference>
<dbReference type="PROSITE" id="PS51035">
    <property type="entry name" value="BAG"/>
    <property type="match status" value="1"/>
</dbReference>
<sequence length="262" mass="29215">MEVIWDSERFFVDLPVGSFTLGSFKRYLTTRTGVPAEHMKLFCNAGLMKDDSMPLSSYQPEVDTQLDPGSQSSSPLTRSRLWSGIFSGNKKRQLPPMRIRMVGAKETRSIVSDRPDLKPTPTSNLNLPPPQLASNLQAFDQPRVVLLINELTQKTLMENSPRVERYEGMLSTGGGGPDDSASPEEPSDNPITSHVHPQWDPTEIAGLSEMLLQALLKLDGFEIESEWTDARMARKEGVRAVQQLLERLDRVKAAAGPQKREL</sequence>
<dbReference type="InterPro" id="IPR036533">
    <property type="entry name" value="BAG_dom_sf"/>
</dbReference>
<feature type="compositionally biased region" description="Polar residues" evidence="2">
    <location>
        <begin position="67"/>
        <end position="77"/>
    </location>
</feature>
<dbReference type="SUPFAM" id="SSF63491">
    <property type="entry name" value="BAG domain"/>
    <property type="match status" value="1"/>
</dbReference>
<accession>A0A0L6U6N5</accession>
<dbReference type="GO" id="GO:0005634">
    <property type="term" value="C:nucleus"/>
    <property type="evidence" value="ECO:0007669"/>
    <property type="project" value="TreeGrafter"/>
</dbReference>
<protein>
    <recommendedName>
        <fullName evidence="3">BAG domain-containing protein</fullName>
    </recommendedName>
</protein>
<gene>
    <name evidence="4" type="ORF">VP01_942g1</name>
</gene>
<evidence type="ECO:0000259" key="3">
    <source>
        <dbReference type="PROSITE" id="PS51035"/>
    </source>
</evidence>
<name>A0A0L6U6N5_9BASI</name>
<dbReference type="AlphaFoldDB" id="A0A0L6U6N5"/>
<dbReference type="InterPro" id="IPR029071">
    <property type="entry name" value="Ubiquitin-like_domsf"/>
</dbReference>
<dbReference type="EMBL" id="LAVV01015082">
    <property type="protein sequence ID" value="KNZ44176.1"/>
    <property type="molecule type" value="Genomic_DNA"/>
</dbReference>
<feature type="region of interest" description="Disordered" evidence="2">
    <location>
        <begin position="107"/>
        <end position="128"/>
    </location>
</feature>
<proteinExistence type="predicted"/>
<evidence type="ECO:0000313" key="5">
    <source>
        <dbReference type="Proteomes" id="UP000037035"/>
    </source>
</evidence>
<feature type="domain" description="BAG" evidence="3">
    <location>
        <begin position="207"/>
        <end position="252"/>
    </location>
</feature>
<keyword evidence="1" id="KW-0143">Chaperone</keyword>
<comment type="caution">
    <text evidence="4">The sequence shown here is derived from an EMBL/GenBank/DDBJ whole genome shotgun (WGS) entry which is preliminary data.</text>
</comment>
<dbReference type="PANTHER" id="PTHR12329">
    <property type="entry name" value="BCL2-ASSOCIATED ATHANOGENE"/>
    <property type="match status" value="1"/>
</dbReference>
<keyword evidence="5" id="KW-1185">Reference proteome</keyword>
<dbReference type="Gene3D" id="3.10.20.90">
    <property type="entry name" value="Phosphatidylinositol 3-kinase Catalytic Subunit, Chain A, domain 1"/>
    <property type="match status" value="1"/>
</dbReference>
<dbReference type="GO" id="GO:0016020">
    <property type="term" value="C:membrane"/>
    <property type="evidence" value="ECO:0007669"/>
    <property type="project" value="TreeGrafter"/>
</dbReference>
<feature type="region of interest" description="Disordered" evidence="2">
    <location>
        <begin position="54"/>
        <end position="78"/>
    </location>
</feature>
<organism evidence="4 5">
    <name type="scientific">Puccinia sorghi</name>
    <dbReference type="NCBI Taxonomy" id="27349"/>
    <lineage>
        <taxon>Eukaryota</taxon>
        <taxon>Fungi</taxon>
        <taxon>Dikarya</taxon>
        <taxon>Basidiomycota</taxon>
        <taxon>Pucciniomycotina</taxon>
        <taxon>Pucciniomycetes</taxon>
        <taxon>Pucciniales</taxon>
        <taxon>Pucciniaceae</taxon>
        <taxon>Puccinia</taxon>
    </lineage>
</organism>
<dbReference type="GO" id="GO:0050821">
    <property type="term" value="P:protein stabilization"/>
    <property type="evidence" value="ECO:0007669"/>
    <property type="project" value="TreeGrafter"/>
</dbReference>
<dbReference type="GO" id="GO:0051087">
    <property type="term" value="F:protein-folding chaperone binding"/>
    <property type="evidence" value="ECO:0007669"/>
    <property type="project" value="InterPro"/>
</dbReference>
<dbReference type="CDD" id="cd17039">
    <property type="entry name" value="Ubl_ubiquitin_like"/>
    <property type="match status" value="1"/>
</dbReference>
<feature type="compositionally biased region" description="Basic and acidic residues" evidence="2">
    <location>
        <begin position="107"/>
        <end position="117"/>
    </location>
</feature>
<dbReference type="VEuPathDB" id="FungiDB:VP01_942g1"/>
<dbReference type="OrthoDB" id="417450at2759"/>
<dbReference type="GO" id="GO:0000774">
    <property type="term" value="F:adenyl-nucleotide exchange factor activity"/>
    <property type="evidence" value="ECO:0007669"/>
    <property type="project" value="TreeGrafter"/>
</dbReference>
<evidence type="ECO:0000256" key="2">
    <source>
        <dbReference type="SAM" id="MobiDB-lite"/>
    </source>
</evidence>
<dbReference type="GO" id="GO:0005829">
    <property type="term" value="C:cytosol"/>
    <property type="evidence" value="ECO:0007669"/>
    <property type="project" value="TreeGrafter"/>
</dbReference>